<gene>
    <name evidence="2" type="ORF">SAMN05216241_101136</name>
</gene>
<dbReference type="RefSeq" id="WP_090018196.1">
    <property type="nucleotide sequence ID" value="NZ_FNCE01000001.1"/>
</dbReference>
<reference evidence="2 3" key="1">
    <citation type="submission" date="2016-10" db="EMBL/GenBank/DDBJ databases">
        <authorList>
            <person name="de Groot N.N."/>
        </authorList>
    </citation>
    <scope>NUCLEOTIDE SEQUENCE [LARGE SCALE GENOMIC DNA]</scope>
    <source>
        <strain evidence="2 3">DSM 25584</strain>
    </source>
</reference>
<dbReference type="Proteomes" id="UP000199415">
    <property type="component" value="Unassembled WGS sequence"/>
</dbReference>
<evidence type="ECO:0000313" key="3">
    <source>
        <dbReference type="Proteomes" id="UP000199415"/>
    </source>
</evidence>
<dbReference type="EMBL" id="FNCE01000001">
    <property type="protein sequence ID" value="SDF45017.1"/>
    <property type="molecule type" value="Genomic_DNA"/>
</dbReference>
<keyword evidence="1" id="KW-0812">Transmembrane</keyword>
<accession>A0A1G7L667</accession>
<protein>
    <submittedName>
        <fullName evidence="2">Uncharacterized protein</fullName>
    </submittedName>
</protein>
<organism evidence="2 3">
    <name type="scientific">Limimonas halophila</name>
    <dbReference type="NCBI Taxonomy" id="1082479"/>
    <lineage>
        <taxon>Bacteria</taxon>
        <taxon>Pseudomonadati</taxon>
        <taxon>Pseudomonadota</taxon>
        <taxon>Alphaproteobacteria</taxon>
        <taxon>Rhodospirillales</taxon>
        <taxon>Rhodovibrionaceae</taxon>
        <taxon>Limimonas</taxon>
    </lineage>
</organism>
<feature type="transmembrane region" description="Helical" evidence="1">
    <location>
        <begin position="12"/>
        <end position="34"/>
    </location>
</feature>
<evidence type="ECO:0000256" key="1">
    <source>
        <dbReference type="SAM" id="Phobius"/>
    </source>
</evidence>
<evidence type="ECO:0000313" key="2">
    <source>
        <dbReference type="EMBL" id="SDF45017.1"/>
    </source>
</evidence>
<dbReference type="AlphaFoldDB" id="A0A1G7L667"/>
<sequence length="174" mass="19813">MAQRERGDARPLIQRIIVSVLFALVALLAVIGWVHTPTKPEVFQLTHVACQFLEPERGIDHGFERRSPADCRRVNARTSRERLRSSRVFKLEAGRYTIRVTNKDVAANLGFWLRNEGYDFANPFDVMHRTSIWTDGATEGDTVAVTRKLEPGTYVYSGPKNPTPKYRLVVEKAE</sequence>
<dbReference type="OrthoDB" id="9807821at2"/>
<name>A0A1G7L667_9PROT</name>
<dbReference type="STRING" id="1082479.SAMN05216241_101136"/>
<proteinExistence type="predicted"/>
<keyword evidence="3" id="KW-1185">Reference proteome</keyword>
<keyword evidence="1" id="KW-1133">Transmembrane helix</keyword>
<keyword evidence="1" id="KW-0472">Membrane</keyword>